<dbReference type="PANTHER" id="PTHR37950:SF1">
    <property type="entry name" value="4-HYDROXYPHENYLACETATE CATABOLISM PROTEIN"/>
    <property type="match status" value="1"/>
</dbReference>
<sequence length="116" mass="12277">MPQITVDYSAELDAGFDRRGFALALHPLVAETVSTTVPACKSRFRRAEDTVVGDAPAGDAIVNVSIALLPGRTPEIKGRLTQAVLDLLAGHLKPADGLTVHVSAEIRDLDPSYTKG</sequence>
<organism evidence="1 2">
    <name type="scientific">Streptomyces halstedii</name>
    <dbReference type="NCBI Taxonomy" id="1944"/>
    <lineage>
        <taxon>Bacteria</taxon>
        <taxon>Bacillati</taxon>
        <taxon>Actinomycetota</taxon>
        <taxon>Actinomycetes</taxon>
        <taxon>Kitasatosporales</taxon>
        <taxon>Streptomycetaceae</taxon>
        <taxon>Streptomyces</taxon>
    </lineage>
</organism>
<dbReference type="InterPro" id="IPR004220">
    <property type="entry name" value="5-COMe_2-OHmuconate_Isoase"/>
</dbReference>
<dbReference type="Gene3D" id="3.30.429.10">
    <property type="entry name" value="Macrophage Migration Inhibitory Factor"/>
    <property type="match status" value="1"/>
</dbReference>
<dbReference type="PANTHER" id="PTHR37950">
    <property type="entry name" value="4-HYDROXYPHENYLACETATE CATABOLISM PROTEIN"/>
    <property type="match status" value="1"/>
</dbReference>
<gene>
    <name evidence="1" type="ORF">G3I29_00680</name>
</gene>
<dbReference type="CDD" id="cd00580">
    <property type="entry name" value="CHMI"/>
    <property type="match status" value="1"/>
</dbReference>
<dbReference type="AlphaFoldDB" id="A0A6N9TRJ9"/>
<name>A0A6N9TRJ9_STRHA</name>
<protein>
    <submittedName>
        <fullName evidence="1">5-carboxymethyl-2-hydroxymuconate Delta-isomerase</fullName>
    </submittedName>
</protein>
<dbReference type="RefSeq" id="WP_164342036.1">
    <property type="nucleotide sequence ID" value="NZ_JAAGLQ010000009.1"/>
</dbReference>
<evidence type="ECO:0000313" key="2">
    <source>
        <dbReference type="Proteomes" id="UP000471293"/>
    </source>
</evidence>
<comment type="caution">
    <text evidence="1">The sequence shown here is derived from an EMBL/GenBank/DDBJ whole genome shotgun (WGS) entry which is preliminary data.</text>
</comment>
<dbReference type="Proteomes" id="UP000471293">
    <property type="component" value="Unassembled WGS sequence"/>
</dbReference>
<proteinExistence type="predicted"/>
<keyword evidence="1" id="KW-0413">Isomerase</keyword>
<evidence type="ECO:0000313" key="1">
    <source>
        <dbReference type="EMBL" id="NEA14080.1"/>
    </source>
</evidence>
<dbReference type="SUPFAM" id="SSF55331">
    <property type="entry name" value="Tautomerase/MIF"/>
    <property type="match status" value="1"/>
</dbReference>
<dbReference type="GO" id="GO:0008704">
    <property type="term" value="F:5-carboxymethyl-2-hydroxymuconate delta-isomerase activity"/>
    <property type="evidence" value="ECO:0007669"/>
    <property type="project" value="InterPro"/>
</dbReference>
<accession>A0A6N9TRJ9</accession>
<dbReference type="EMBL" id="JAAGLQ010000009">
    <property type="protein sequence ID" value="NEA14080.1"/>
    <property type="molecule type" value="Genomic_DNA"/>
</dbReference>
<dbReference type="InterPro" id="IPR014347">
    <property type="entry name" value="Tautomerase/MIF_sf"/>
</dbReference>
<reference evidence="1 2" key="1">
    <citation type="submission" date="2020-01" db="EMBL/GenBank/DDBJ databases">
        <title>Insect and environment-associated Actinomycetes.</title>
        <authorList>
            <person name="Currrie C."/>
            <person name="Chevrette M."/>
            <person name="Carlson C."/>
            <person name="Stubbendieck R."/>
            <person name="Wendt-Pienkowski E."/>
        </authorList>
    </citation>
    <scope>NUCLEOTIDE SEQUENCE [LARGE SCALE GENOMIC DNA]</scope>
    <source>
        <strain evidence="1 2">SID11342</strain>
    </source>
</reference>
<dbReference type="Pfam" id="PF02962">
    <property type="entry name" value="CHMI"/>
    <property type="match status" value="1"/>
</dbReference>